<dbReference type="OrthoDB" id="3863176at2"/>
<name>A0A1T5IJ78_9MICO</name>
<organism evidence="3 4">
    <name type="scientific">Okibacterium fritillariae</name>
    <dbReference type="NCBI Taxonomy" id="123320"/>
    <lineage>
        <taxon>Bacteria</taxon>
        <taxon>Bacillati</taxon>
        <taxon>Actinomycetota</taxon>
        <taxon>Actinomycetes</taxon>
        <taxon>Micrococcales</taxon>
        <taxon>Microbacteriaceae</taxon>
        <taxon>Okibacterium</taxon>
    </lineage>
</organism>
<dbReference type="Proteomes" id="UP000190857">
    <property type="component" value="Unassembled WGS sequence"/>
</dbReference>
<dbReference type="SUPFAM" id="SSF56601">
    <property type="entry name" value="beta-lactamase/transpeptidase-like"/>
    <property type="match status" value="1"/>
</dbReference>
<evidence type="ECO:0000256" key="1">
    <source>
        <dbReference type="SAM" id="MobiDB-lite"/>
    </source>
</evidence>
<feature type="region of interest" description="Disordered" evidence="1">
    <location>
        <begin position="261"/>
        <end position="282"/>
    </location>
</feature>
<accession>A0A1T5IJ78</accession>
<dbReference type="EMBL" id="FUZP01000001">
    <property type="protein sequence ID" value="SKC39205.1"/>
    <property type="molecule type" value="Genomic_DNA"/>
</dbReference>
<reference evidence="3 4" key="1">
    <citation type="submission" date="2017-02" db="EMBL/GenBank/DDBJ databases">
        <authorList>
            <person name="Peterson S.W."/>
        </authorList>
    </citation>
    <scope>NUCLEOTIDE SEQUENCE [LARGE SCALE GENOMIC DNA]</scope>
    <source>
        <strain evidence="3 4">VKM Ac-2059</strain>
    </source>
</reference>
<dbReference type="InterPro" id="IPR050491">
    <property type="entry name" value="AmpC-like"/>
</dbReference>
<evidence type="ECO:0000313" key="3">
    <source>
        <dbReference type="EMBL" id="SKC39205.1"/>
    </source>
</evidence>
<dbReference type="STRING" id="123320.SAMN06309945_0525"/>
<dbReference type="InterPro" id="IPR001466">
    <property type="entry name" value="Beta-lactam-related"/>
</dbReference>
<dbReference type="PANTHER" id="PTHR46825:SF9">
    <property type="entry name" value="BETA-LACTAMASE-RELATED DOMAIN-CONTAINING PROTEIN"/>
    <property type="match status" value="1"/>
</dbReference>
<dbReference type="InterPro" id="IPR012338">
    <property type="entry name" value="Beta-lactam/transpept-like"/>
</dbReference>
<dbReference type="PANTHER" id="PTHR46825">
    <property type="entry name" value="D-ALANYL-D-ALANINE-CARBOXYPEPTIDASE/ENDOPEPTIDASE AMPH"/>
    <property type="match status" value="1"/>
</dbReference>
<feature type="domain" description="Beta-lactamase-related" evidence="2">
    <location>
        <begin position="16"/>
        <end position="363"/>
    </location>
</feature>
<dbReference type="RefSeq" id="WP_079726735.1">
    <property type="nucleotide sequence ID" value="NZ_FUZP01000001.1"/>
</dbReference>
<sequence>MTSHTAPTPHLLDSVDALFSARALQRTAPSGVWGVFGPDGLVHAGGHGSVAGTVPDAHTAYRIASCTKSFTAAALLALRDEGALALDEPITRFLPGFAAVPLPSADAPVPTVRMLMTMSAGLPTDDPWGDRQESITNDQLDALIADGLSFDSIPGTTFAYSNLGYALLGRVIEEASGRAYRDVVRERFLEPLGLTGTGFDASIGESDGVSGVAIGNRFLDGAWQELPFTGPGAFSPIGGLFSTVADLSRWAAWLAEPMLPDGVSDGAEPEPRSTPLSRASRREMQQLQRYAPGFSALPAGYGFGLVVEQHPRFGTVVSHSGGYPGFSAHMRWVPSRGLGVVAFENATYSRVSAAATAALDLLADATSEVLSLDDRVWPETRVAQRAVSALIHDWSDAAAARLFAENVPLDEPFENRRAAIARAIAAVDGLLPLTPEVEQATAGLARETSSTPSHLVWRLPGNRGALRVEIRLTPQKPPLVQTFSVRAEHR</sequence>
<evidence type="ECO:0000259" key="2">
    <source>
        <dbReference type="Pfam" id="PF00144"/>
    </source>
</evidence>
<evidence type="ECO:0000313" key="4">
    <source>
        <dbReference type="Proteomes" id="UP000190857"/>
    </source>
</evidence>
<dbReference type="AlphaFoldDB" id="A0A1T5IJ78"/>
<keyword evidence="4" id="KW-1185">Reference proteome</keyword>
<proteinExistence type="predicted"/>
<dbReference type="Pfam" id="PF00144">
    <property type="entry name" value="Beta-lactamase"/>
    <property type="match status" value="1"/>
</dbReference>
<dbReference type="Gene3D" id="3.40.710.10">
    <property type="entry name" value="DD-peptidase/beta-lactamase superfamily"/>
    <property type="match status" value="1"/>
</dbReference>
<gene>
    <name evidence="3" type="ORF">SAMN06309945_0525</name>
</gene>
<protein>
    <submittedName>
        <fullName evidence="3">CubicO group peptidase, beta-lactamase class C family</fullName>
    </submittedName>
</protein>